<feature type="compositionally biased region" description="Low complexity" evidence="14">
    <location>
        <begin position="994"/>
        <end position="1006"/>
    </location>
</feature>
<feature type="domain" description="Helicase C-terminal" evidence="16">
    <location>
        <begin position="759"/>
        <end position="923"/>
    </location>
</feature>
<evidence type="ECO:0000256" key="10">
    <source>
        <dbReference type="ARBA" id="ARBA00037330"/>
    </source>
</evidence>
<accession>A0A9P4MP81</accession>
<evidence type="ECO:0000256" key="9">
    <source>
        <dbReference type="ARBA" id="ARBA00023242"/>
    </source>
</evidence>
<dbReference type="EC" id="3.6.4.13" evidence="2"/>
<keyword evidence="5 18" id="KW-0378">Hydrolase</keyword>
<evidence type="ECO:0000256" key="3">
    <source>
        <dbReference type="ARBA" id="ARBA00022664"/>
    </source>
</evidence>
<feature type="compositionally biased region" description="Acidic residues" evidence="14">
    <location>
        <begin position="368"/>
        <end position="385"/>
    </location>
</feature>
<feature type="compositionally biased region" description="Basic and acidic residues" evidence="14">
    <location>
        <begin position="348"/>
        <end position="367"/>
    </location>
</feature>
<dbReference type="GO" id="GO:0008380">
    <property type="term" value="P:RNA splicing"/>
    <property type="evidence" value="ECO:0007669"/>
    <property type="project" value="UniProtKB-KW"/>
</dbReference>
<dbReference type="InterPro" id="IPR000629">
    <property type="entry name" value="RNA-helicase_DEAD-box_CS"/>
</dbReference>
<dbReference type="Gene3D" id="3.40.50.300">
    <property type="entry name" value="P-loop containing nucleotide triphosphate hydrolases"/>
    <property type="match status" value="2"/>
</dbReference>
<keyword evidence="9" id="KW-0539">Nucleus</keyword>
<dbReference type="GO" id="GO:0005524">
    <property type="term" value="F:ATP binding"/>
    <property type="evidence" value="ECO:0007669"/>
    <property type="project" value="UniProtKB-KW"/>
</dbReference>
<dbReference type="SUPFAM" id="SSF52540">
    <property type="entry name" value="P-loop containing nucleoside triphosphate hydrolases"/>
    <property type="match status" value="1"/>
</dbReference>
<evidence type="ECO:0000256" key="6">
    <source>
        <dbReference type="ARBA" id="ARBA00022806"/>
    </source>
</evidence>
<evidence type="ECO:0000259" key="16">
    <source>
        <dbReference type="PROSITE" id="PS51194"/>
    </source>
</evidence>
<dbReference type="SMART" id="SM00490">
    <property type="entry name" value="HELICc"/>
    <property type="match status" value="1"/>
</dbReference>
<dbReference type="PROSITE" id="PS51195">
    <property type="entry name" value="Q_MOTIF"/>
    <property type="match status" value="1"/>
</dbReference>
<evidence type="ECO:0000256" key="8">
    <source>
        <dbReference type="ARBA" id="ARBA00023187"/>
    </source>
</evidence>
<dbReference type="PANTHER" id="PTHR47958">
    <property type="entry name" value="ATP-DEPENDENT RNA HELICASE DBP3"/>
    <property type="match status" value="1"/>
</dbReference>
<dbReference type="InterPro" id="IPR014014">
    <property type="entry name" value="RNA_helicase_DEAD_Q_motif"/>
</dbReference>
<feature type="compositionally biased region" description="Polar residues" evidence="14">
    <location>
        <begin position="260"/>
        <end position="271"/>
    </location>
</feature>
<evidence type="ECO:0000256" key="1">
    <source>
        <dbReference type="ARBA" id="ARBA00004123"/>
    </source>
</evidence>
<dbReference type="InterPro" id="IPR027417">
    <property type="entry name" value="P-loop_NTPase"/>
</dbReference>
<name>A0A9P4MP81_9PLEO</name>
<sequence length="1167" mass="129169">MASRHADQSMSSRYNDPRGPRRDPPPRDFARRRDDRPDERRDPRRGDRREDLPPRDQLRDSRDRRNVPRDSGRDARYNDRRDGGRYRSRSPRRRSPSRDRMRNQRNRSPDRGRGNDRYRDYDRGRDYRGYRDDRGREGSRELQDERRRGSMSSATSGTAHHRGAKEQSRRATSPGLTEEQKKQKEQEEKQKAKLEKLAAWKAAQAEKKAREAAAEQAEGRAKLQATLFPESNGNAPSLPKSNIPSNNPSPSPTPVVSAKQEPSPSTDTVPTKSLRKPKVFKLDEGATANGFKAPTLPAKRTTVVKPVDTSAPKPLKPTGNVSSFGLKARIATEDSGTRNALLDDDEDVQTRKFEKLPDYDPEEHVGHDEEDDTALGDIGSDDEDAVAAQLAAAEKRRQAATSGDVEMTEAPVVEADVDTVMADQEEEVDPLDAYMSTLNAPAPTQPAFQSQTLFGDETDVNMEAVEGEDIYALANVAKKKKKEIIVVDHRKVDYMPFRKNFYIEPVDYKDMTPEELADLRLELDGIKVSRDDVPKPVTRWGQMGLTAGTLEVLRTLNYTNPTSIQAQAIPIAESGLDMMGLAKTGSGKTLAFGIPLIRHIIDQEPLAPRDGPISLIMAPTRELAQQIVRELKPFLKAHHLKAEAVYGGAPIKDQIGLIKKGGIHVLCATPGRLIDLLTSNSGRVLSFTRVTYVVLDEADRMFDMGFEPQVTKIMNNIRPDRQCVLFSATLPRTISALARKVMTDPVEVNIGGRSVVAPEITQIIEVLPAQDKERRLLFHLGELTQDENARALVFVEKQEDAETLLGILLTRGYPCNSIHGAKDMNDRQDAINDFKSGVLPVLIATSVAARGLDIPQLQMVVNYDCPTHLEDYVHRCGRTGRAGNKGTAITFIQDPEEEKYSFHIIKALKQSNQPIPPELKKMADSYNAKVAEGTAKRVNRNIGFTGKGLDKLDAERERDKLREKRLFKTGDEKDEEEEEDKAPVTSAIVKKDTPTPAAATPQQATPSGLPSLGAIVVKKTERPGPEGSNPAEAAKQAALAIGSRLGKKGQIYPGQPIDNKGPDAGAYHATVEINDFPQKARWAVTNRTNVAKILESTGTSITTKGNYYGPGKLPGEGELPKLYILVEGETEQAVSDAMHELHRLLREGTEAANDTNIRGPTGRYTVP</sequence>
<keyword evidence="4" id="KW-0547">Nucleotide-binding</keyword>
<evidence type="ECO:0000256" key="5">
    <source>
        <dbReference type="ARBA" id="ARBA00022801"/>
    </source>
</evidence>
<comment type="function">
    <text evidence="10">ATP-dependent RNA helicase involved spliceosome assembly and in nuclear splicing. Catalyzes an ATP-dependent conformational change of U2 snRNP. Bridges U1 and U2 snRNPs and enables stable U2 snRNP association with intron RNA.</text>
</comment>
<dbReference type="InterPro" id="IPR056149">
    <property type="entry name" value="PRP5/DDX46/KHDC4_KH"/>
</dbReference>
<feature type="compositionally biased region" description="Basic residues" evidence="14">
    <location>
        <begin position="86"/>
        <end position="95"/>
    </location>
</feature>
<dbReference type="GO" id="GO:0016787">
    <property type="term" value="F:hydrolase activity"/>
    <property type="evidence" value="ECO:0007669"/>
    <property type="project" value="UniProtKB-KW"/>
</dbReference>
<feature type="short sequence motif" description="Q motif" evidence="13">
    <location>
        <begin position="538"/>
        <end position="566"/>
    </location>
</feature>
<dbReference type="GO" id="GO:0003724">
    <property type="term" value="F:RNA helicase activity"/>
    <property type="evidence" value="ECO:0007669"/>
    <property type="project" value="UniProtKB-EC"/>
</dbReference>
<evidence type="ECO:0000256" key="11">
    <source>
        <dbReference type="ARBA" id="ARBA00038511"/>
    </source>
</evidence>
<evidence type="ECO:0000259" key="17">
    <source>
        <dbReference type="PROSITE" id="PS51195"/>
    </source>
</evidence>
<feature type="compositionally biased region" description="Low complexity" evidence="14">
    <location>
        <begin position="236"/>
        <end position="246"/>
    </location>
</feature>
<dbReference type="InterPro" id="IPR014001">
    <property type="entry name" value="Helicase_ATP-bd"/>
</dbReference>
<keyword evidence="6" id="KW-0347">Helicase</keyword>
<feature type="region of interest" description="Disordered" evidence="14">
    <location>
        <begin position="1"/>
        <end position="281"/>
    </location>
</feature>
<protein>
    <recommendedName>
        <fullName evidence="2">RNA helicase</fullName>
        <ecNumber evidence="2">3.6.4.13</ecNumber>
    </recommendedName>
</protein>
<dbReference type="Pfam" id="PF00271">
    <property type="entry name" value="Helicase_C"/>
    <property type="match status" value="1"/>
</dbReference>
<dbReference type="PROSITE" id="PS51192">
    <property type="entry name" value="HELICASE_ATP_BIND_1"/>
    <property type="match status" value="1"/>
</dbReference>
<gene>
    <name evidence="18" type="ORF">GQ43DRAFT_472799</name>
</gene>
<keyword evidence="7" id="KW-0067">ATP-binding</keyword>
<feature type="region of interest" description="Disordered" evidence="14">
    <location>
        <begin position="302"/>
        <end position="410"/>
    </location>
</feature>
<dbReference type="GO" id="GO:0003676">
    <property type="term" value="F:nucleic acid binding"/>
    <property type="evidence" value="ECO:0007669"/>
    <property type="project" value="InterPro"/>
</dbReference>
<dbReference type="AlphaFoldDB" id="A0A9P4MP81"/>
<dbReference type="SMART" id="SM00487">
    <property type="entry name" value="DEXDc"/>
    <property type="match status" value="1"/>
</dbReference>
<evidence type="ECO:0000256" key="13">
    <source>
        <dbReference type="PROSITE-ProRule" id="PRU00552"/>
    </source>
</evidence>
<keyword evidence="3" id="KW-0507">mRNA processing</keyword>
<dbReference type="CDD" id="cd18787">
    <property type="entry name" value="SF2_C_DEAD"/>
    <property type="match status" value="1"/>
</dbReference>
<evidence type="ECO:0000256" key="12">
    <source>
        <dbReference type="ARBA" id="ARBA00047984"/>
    </source>
</evidence>
<evidence type="ECO:0000256" key="14">
    <source>
        <dbReference type="SAM" id="MobiDB-lite"/>
    </source>
</evidence>
<dbReference type="GO" id="GO:0006397">
    <property type="term" value="P:mRNA processing"/>
    <property type="evidence" value="ECO:0007669"/>
    <property type="project" value="UniProtKB-KW"/>
</dbReference>
<evidence type="ECO:0000256" key="4">
    <source>
        <dbReference type="ARBA" id="ARBA00022741"/>
    </source>
</evidence>
<organism evidence="18 19">
    <name type="scientific">Delitschia confertaspora ATCC 74209</name>
    <dbReference type="NCBI Taxonomy" id="1513339"/>
    <lineage>
        <taxon>Eukaryota</taxon>
        <taxon>Fungi</taxon>
        <taxon>Dikarya</taxon>
        <taxon>Ascomycota</taxon>
        <taxon>Pezizomycotina</taxon>
        <taxon>Dothideomycetes</taxon>
        <taxon>Pleosporomycetidae</taxon>
        <taxon>Pleosporales</taxon>
        <taxon>Delitschiaceae</taxon>
        <taxon>Delitschia</taxon>
    </lineage>
</organism>
<feature type="domain" description="Helicase ATP-binding" evidence="15">
    <location>
        <begin position="569"/>
        <end position="748"/>
    </location>
</feature>
<keyword evidence="19" id="KW-1185">Reference proteome</keyword>
<proteinExistence type="inferred from homology"/>
<dbReference type="Pfam" id="PF00270">
    <property type="entry name" value="DEAD"/>
    <property type="match status" value="1"/>
</dbReference>
<dbReference type="PROSITE" id="PS00039">
    <property type="entry name" value="DEAD_ATP_HELICASE"/>
    <property type="match status" value="1"/>
</dbReference>
<comment type="similarity">
    <text evidence="11">Belongs to the DEAD box helicase family. DDX46/PRP5 subfamily.</text>
</comment>
<feature type="compositionally biased region" description="Basic and acidic residues" evidence="14">
    <location>
        <begin position="96"/>
        <end position="148"/>
    </location>
</feature>
<dbReference type="FunFam" id="3.40.50.300:FF:000079">
    <property type="entry name" value="probable ATP-dependent RNA helicase DDX17"/>
    <property type="match status" value="1"/>
</dbReference>
<feature type="domain" description="DEAD-box RNA helicase Q" evidence="17">
    <location>
        <begin position="538"/>
        <end position="566"/>
    </location>
</feature>
<dbReference type="Proteomes" id="UP000799536">
    <property type="component" value="Unassembled WGS sequence"/>
</dbReference>
<evidence type="ECO:0000256" key="7">
    <source>
        <dbReference type="ARBA" id="ARBA00022840"/>
    </source>
</evidence>
<feature type="compositionally biased region" description="Basic and acidic residues" evidence="14">
    <location>
        <begin position="15"/>
        <end position="85"/>
    </location>
</feature>
<evidence type="ECO:0000256" key="2">
    <source>
        <dbReference type="ARBA" id="ARBA00012552"/>
    </source>
</evidence>
<evidence type="ECO:0000313" key="18">
    <source>
        <dbReference type="EMBL" id="KAF2200334.1"/>
    </source>
</evidence>
<dbReference type="PROSITE" id="PS51194">
    <property type="entry name" value="HELICASE_CTER"/>
    <property type="match status" value="1"/>
</dbReference>
<dbReference type="InterPro" id="IPR011545">
    <property type="entry name" value="DEAD/DEAH_box_helicase_dom"/>
</dbReference>
<feature type="compositionally biased region" description="Basic and acidic residues" evidence="14">
    <location>
        <begin position="178"/>
        <end position="221"/>
    </location>
</feature>
<dbReference type="EMBL" id="ML994027">
    <property type="protein sequence ID" value="KAF2200334.1"/>
    <property type="molecule type" value="Genomic_DNA"/>
</dbReference>
<comment type="caution">
    <text evidence="18">The sequence shown here is derived from an EMBL/GenBank/DDBJ whole genome shotgun (WGS) entry which is preliminary data.</text>
</comment>
<comment type="catalytic activity">
    <reaction evidence="12">
        <text>ATP + H2O = ADP + phosphate + H(+)</text>
        <dbReference type="Rhea" id="RHEA:13065"/>
        <dbReference type="ChEBI" id="CHEBI:15377"/>
        <dbReference type="ChEBI" id="CHEBI:15378"/>
        <dbReference type="ChEBI" id="CHEBI:30616"/>
        <dbReference type="ChEBI" id="CHEBI:43474"/>
        <dbReference type="ChEBI" id="CHEBI:456216"/>
        <dbReference type="EC" id="3.6.4.13"/>
    </reaction>
</comment>
<evidence type="ECO:0000313" key="19">
    <source>
        <dbReference type="Proteomes" id="UP000799536"/>
    </source>
</evidence>
<keyword evidence="8" id="KW-0508">mRNA splicing</keyword>
<dbReference type="GO" id="GO:0005634">
    <property type="term" value="C:nucleus"/>
    <property type="evidence" value="ECO:0007669"/>
    <property type="project" value="UniProtKB-SubCell"/>
</dbReference>
<reference evidence="18" key="1">
    <citation type="journal article" date="2020" name="Stud. Mycol.">
        <title>101 Dothideomycetes genomes: a test case for predicting lifestyles and emergence of pathogens.</title>
        <authorList>
            <person name="Haridas S."/>
            <person name="Albert R."/>
            <person name="Binder M."/>
            <person name="Bloem J."/>
            <person name="Labutti K."/>
            <person name="Salamov A."/>
            <person name="Andreopoulos B."/>
            <person name="Baker S."/>
            <person name="Barry K."/>
            <person name="Bills G."/>
            <person name="Bluhm B."/>
            <person name="Cannon C."/>
            <person name="Castanera R."/>
            <person name="Culley D."/>
            <person name="Daum C."/>
            <person name="Ezra D."/>
            <person name="Gonzalez J."/>
            <person name="Henrissat B."/>
            <person name="Kuo A."/>
            <person name="Liang C."/>
            <person name="Lipzen A."/>
            <person name="Lutzoni F."/>
            <person name="Magnuson J."/>
            <person name="Mondo S."/>
            <person name="Nolan M."/>
            <person name="Ohm R."/>
            <person name="Pangilinan J."/>
            <person name="Park H.-J."/>
            <person name="Ramirez L."/>
            <person name="Alfaro M."/>
            <person name="Sun H."/>
            <person name="Tritt A."/>
            <person name="Yoshinaga Y."/>
            <person name="Zwiers L.-H."/>
            <person name="Turgeon B."/>
            <person name="Goodwin S."/>
            <person name="Spatafora J."/>
            <person name="Crous P."/>
            <person name="Grigoriev I."/>
        </authorList>
    </citation>
    <scope>NUCLEOTIDE SEQUENCE</scope>
    <source>
        <strain evidence="18">ATCC 74209</strain>
    </source>
</reference>
<dbReference type="InterPro" id="IPR001650">
    <property type="entry name" value="Helicase_C-like"/>
</dbReference>
<feature type="region of interest" description="Disordered" evidence="14">
    <location>
        <begin position="967"/>
        <end position="1011"/>
    </location>
</feature>
<comment type="subcellular location">
    <subcellularLocation>
        <location evidence="1">Nucleus</location>
    </subcellularLocation>
</comment>
<dbReference type="Pfam" id="PF23469">
    <property type="entry name" value="KH_12"/>
    <property type="match status" value="1"/>
</dbReference>
<evidence type="ECO:0000259" key="15">
    <source>
        <dbReference type="PROSITE" id="PS51192"/>
    </source>
</evidence>
<dbReference type="OrthoDB" id="196131at2759"/>